<reference evidence="2 3" key="1">
    <citation type="submission" date="2019-07" db="EMBL/GenBank/DDBJ databases">
        <authorList>
            <person name="Lauer M.J."/>
            <person name="Stoner T.H."/>
            <person name="Garlena R.A."/>
            <person name="Russell D.A."/>
            <person name="Pope W.H."/>
            <person name="Jacobs-Sera D."/>
            <person name="Hatfull G.F."/>
        </authorList>
    </citation>
    <scope>NUCLEOTIDE SEQUENCE [LARGE SCALE GENOMIC DNA]</scope>
</reference>
<organism evidence="2 3">
    <name type="scientific">Gordonia phage Powerball</name>
    <dbReference type="NCBI Taxonomy" id="2599847"/>
    <lineage>
        <taxon>Viruses</taxon>
        <taxon>Duplodnaviria</taxon>
        <taxon>Heunggongvirae</taxon>
        <taxon>Uroviricota</taxon>
        <taxon>Caudoviricetes</taxon>
        <taxon>Powerballvirus</taxon>
        <taxon>Powerballvirus powerball</taxon>
    </lineage>
</organism>
<dbReference type="EMBL" id="MN234218">
    <property type="protein sequence ID" value="QFG13458.1"/>
    <property type="molecule type" value="Genomic_DNA"/>
</dbReference>
<sequence length="136" mass="14250">MKADLTVWGARLQALVMGAGQATIGGLYGLAPEELIRRPLAPGQVSAVVWIESFGPIWVALFVVSGLWLLGAVWRAHGFVRAHIAAAGVWAFYAGCILYSAVLTEPPVPIIAGTTAGFVAVLNIAIARADAERGAR</sequence>
<keyword evidence="1" id="KW-0812">Transmembrane</keyword>
<gene>
    <name evidence="2" type="primary">22</name>
    <name evidence="2" type="ORF">PBI_POWERBALL_22</name>
</gene>
<dbReference type="RefSeq" id="YP_010653961.1">
    <property type="nucleotide sequence ID" value="NC_070805.1"/>
</dbReference>
<dbReference type="GeneID" id="77929803"/>
<evidence type="ECO:0000313" key="2">
    <source>
        <dbReference type="EMBL" id="QFG13458.1"/>
    </source>
</evidence>
<feature type="transmembrane region" description="Helical" evidence="1">
    <location>
        <begin position="108"/>
        <end position="127"/>
    </location>
</feature>
<feature type="transmembrane region" description="Helical" evidence="1">
    <location>
        <begin position="82"/>
        <end position="102"/>
    </location>
</feature>
<proteinExistence type="predicted"/>
<dbReference type="KEGG" id="vg:77929803"/>
<evidence type="ECO:0000256" key="1">
    <source>
        <dbReference type="SAM" id="Phobius"/>
    </source>
</evidence>
<keyword evidence="1" id="KW-1133">Transmembrane helix</keyword>
<keyword evidence="3" id="KW-1185">Reference proteome</keyword>
<feature type="transmembrane region" description="Helical" evidence="1">
    <location>
        <begin position="50"/>
        <end position="70"/>
    </location>
</feature>
<accession>A0A5J6TSU5</accession>
<name>A0A5J6TSU5_9CAUD</name>
<protein>
    <submittedName>
        <fullName evidence="2">Membrane protein</fullName>
    </submittedName>
</protein>
<dbReference type="Proteomes" id="UP000326082">
    <property type="component" value="Segment"/>
</dbReference>
<keyword evidence="1" id="KW-0472">Membrane</keyword>
<feature type="transmembrane region" description="Helical" evidence="1">
    <location>
        <begin position="12"/>
        <end position="30"/>
    </location>
</feature>
<evidence type="ECO:0000313" key="3">
    <source>
        <dbReference type="Proteomes" id="UP000326082"/>
    </source>
</evidence>